<feature type="transmembrane region" description="Helical" evidence="1">
    <location>
        <begin position="28"/>
        <end position="48"/>
    </location>
</feature>
<keyword evidence="1" id="KW-0472">Membrane</keyword>
<dbReference type="EMBL" id="CP012752">
    <property type="protein sequence ID" value="ALG10591.1"/>
    <property type="molecule type" value="Genomic_DNA"/>
</dbReference>
<name>A0A0N7F468_9PSEU</name>
<sequence length="270" mass="27861">MMTTAITPGLGNTLAAEWTKLRSVRSTWVIVIAAFVVSVGFSVLFSFVTEQAYPSLPAEQRSSFDPAGTSMVGMNLGLITIAVLGALATSAEYSTGMIRLTLSVTPSRGRVLAAKAIVAGLLGFVLGTVFAALAFLIGQAILGIGPAVPTLAIGRPEVLRSLLGWGVEMAAFSLLALSFAVMMRSAAGAIATTIGLIFVPAILGAFLPVWAQRHVLAYFPAAAAEQLSTARLEPDSATYLGPVTGAGTLVTWVAVAMVVAFSLKGKRDSG</sequence>
<reference evidence="2 3" key="1">
    <citation type="submission" date="2015-07" db="EMBL/GenBank/DDBJ databases">
        <title>Genome sequencing of Kibdelosporangium phytohabitans.</title>
        <authorList>
            <person name="Qin S."/>
            <person name="Xing K."/>
        </authorList>
    </citation>
    <scope>NUCLEOTIDE SEQUENCE [LARGE SCALE GENOMIC DNA]</scope>
    <source>
        <strain evidence="2 3">KLBMP1111</strain>
    </source>
</reference>
<dbReference type="Pfam" id="PF12730">
    <property type="entry name" value="ABC2_membrane_4"/>
    <property type="match status" value="1"/>
</dbReference>
<feature type="transmembrane region" description="Helical" evidence="1">
    <location>
        <begin position="68"/>
        <end position="91"/>
    </location>
</feature>
<dbReference type="Proteomes" id="UP000063699">
    <property type="component" value="Chromosome"/>
</dbReference>
<protein>
    <recommendedName>
        <fullName evidence="4">ABC transporter permease</fullName>
    </recommendedName>
</protein>
<dbReference type="PANTHER" id="PTHR37305:SF1">
    <property type="entry name" value="MEMBRANE PROTEIN"/>
    <property type="match status" value="1"/>
</dbReference>
<dbReference type="STRING" id="860235.AOZ06_30135"/>
<dbReference type="AlphaFoldDB" id="A0A0N7F468"/>
<evidence type="ECO:0000313" key="2">
    <source>
        <dbReference type="EMBL" id="ALG10591.1"/>
    </source>
</evidence>
<evidence type="ECO:0008006" key="4">
    <source>
        <dbReference type="Google" id="ProtNLM"/>
    </source>
</evidence>
<keyword evidence="3" id="KW-1185">Reference proteome</keyword>
<feature type="transmembrane region" description="Helical" evidence="1">
    <location>
        <begin position="189"/>
        <end position="211"/>
    </location>
</feature>
<organism evidence="2 3">
    <name type="scientific">Kibdelosporangium phytohabitans</name>
    <dbReference type="NCBI Taxonomy" id="860235"/>
    <lineage>
        <taxon>Bacteria</taxon>
        <taxon>Bacillati</taxon>
        <taxon>Actinomycetota</taxon>
        <taxon>Actinomycetes</taxon>
        <taxon>Pseudonocardiales</taxon>
        <taxon>Pseudonocardiaceae</taxon>
        <taxon>Kibdelosporangium</taxon>
    </lineage>
</organism>
<keyword evidence="1" id="KW-1133">Transmembrane helix</keyword>
<evidence type="ECO:0000256" key="1">
    <source>
        <dbReference type="SAM" id="Phobius"/>
    </source>
</evidence>
<dbReference type="PANTHER" id="PTHR37305">
    <property type="entry name" value="INTEGRAL MEMBRANE PROTEIN-RELATED"/>
    <property type="match status" value="1"/>
</dbReference>
<dbReference type="KEGG" id="kphy:AOZ06_30135"/>
<dbReference type="OrthoDB" id="3297477at2"/>
<feature type="transmembrane region" description="Helical" evidence="1">
    <location>
        <begin position="162"/>
        <end position="182"/>
    </location>
</feature>
<proteinExistence type="predicted"/>
<feature type="transmembrane region" description="Helical" evidence="1">
    <location>
        <begin position="239"/>
        <end position="263"/>
    </location>
</feature>
<gene>
    <name evidence="2" type="ORF">AOZ06_30135</name>
</gene>
<evidence type="ECO:0000313" key="3">
    <source>
        <dbReference type="Proteomes" id="UP000063699"/>
    </source>
</evidence>
<feature type="transmembrane region" description="Helical" evidence="1">
    <location>
        <begin position="112"/>
        <end position="142"/>
    </location>
</feature>
<accession>A0A0N7F468</accession>
<keyword evidence="1" id="KW-0812">Transmembrane</keyword>